<dbReference type="STRING" id="474960.SAMN05216180_1825"/>
<gene>
    <name evidence="1" type="ORF">SAMN05216180_1825</name>
</gene>
<keyword evidence="2" id="KW-1185">Reference proteome</keyword>
<organism evidence="1 2">
    <name type="scientific">Hydrogenoanaerobacterium saccharovorans</name>
    <dbReference type="NCBI Taxonomy" id="474960"/>
    <lineage>
        <taxon>Bacteria</taxon>
        <taxon>Bacillati</taxon>
        <taxon>Bacillota</taxon>
        <taxon>Clostridia</taxon>
        <taxon>Eubacteriales</taxon>
        <taxon>Oscillospiraceae</taxon>
        <taxon>Hydrogenoanaerobacterium</taxon>
    </lineage>
</organism>
<dbReference type="OrthoDB" id="9803687at2"/>
<name>A0A1H8BCG5_9FIRM</name>
<reference evidence="1 2" key="1">
    <citation type="submission" date="2016-10" db="EMBL/GenBank/DDBJ databases">
        <authorList>
            <person name="de Groot N.N."/>
        </authorList>
    </citation>
    <scope>NUCLEOTIDE SEQUENCE [LARGE SCALE GENOMIC DNA]</scope>
    <source>
        <strain evidence="1 2">CGMCC 1.5070</strain>
    </source>
</reference>
<dbReference type="RefSeq" id="WP_092753769.1">
    <property type="nucleotide sequence ID" value="NZ_FOCG01000001.1"/>
</dbReference>
<dbReference type="InterPro" id="IPR036589">
    <property type="entry name" value="HCY_dom_sf"/>
</dbReference>
<dbReference type="AlphaFoldDB" id="A0A1H8BCG5"/>
<accession>A0A1H8BCG5</accession>
<dbReference type="SUPFAM" id="SSF82282">
    <property type="entry name" value="Homocysteine S-methyltransferase"/>
    <property type="match status" value="1"/>
</dbReference>
<evidence type="ECO:0000313" key="2">
    <source>
        <dbReference type="Proteomes" id="UP000199158"/>
    </source>
</evidence>
<sequence length="252" mass="27567">MDFPFQQPLPDFSSPYCGKLIIPKGTLCEPFGETAFLDLITLFAEQGLKQKAAGAKYLFCDNFSSLAGIRAAMFSSWQVKLPVFFFIAVDEQEKLRSGGDPLCALLVAQVLGAAGVRLYTEVDEDDLTNLRDGLNSDDTFVLCSEHNVFYLNEDFELSDPLTCSLDMTDTLRDAEDAGCDVISIHLTCPEDAHCFVQSAHMAKLPVSFLAETEEALEAGLILYNGRAMIDSRSEVTDEQMASLAAGYGAVVR</sequence>
<dbReference type="Proteomes" id="UP000199158">
    <property type="component" value="Unassembled WGS sequence"/>
</dbReference>
<protein>
    <submittedName>
        <fullName evidence="1">Uncharacterized protein</fullName>
    </submittedName>
</protein>
<evidence type="ECO:0000313" key="1">
    <source>
        <dbReference type="EMBL" id="SEM80512.1"/>
    </source>
</evidence>
<proteinExistence type="predicted"/>
<dbReference type="EMBL" id="FOCG01000001">
    <property type="protein sequence ID" value="SEM80512.1"/>
    <property type="molecule type" value="Genomic_DNA"/>
</dbReference>